<gene>
    <name evidence="2" type="ORF">EDD54_3974</name>
</gene>
<dbReference type="Pfam" id="PF03473">
    <property type="entry name" value="MOSC"/>
    <property type="match status" value="1"/>
</dbReference>
<dbReference type="SUPFAM" id="SSF50800">
    <property type="entry name" value="PK beta-barrel domain-like"/>
    <property type="match status" value="1"/>
</dbReference>
<evidence type="ECO:0000313" key="2">
    <source>
        <dbReference type="EMBL" id="TDP82704.1"/>
    </source>
</evidence>
<accession>A0A4R6R9U1</accession>
<keyword evidence="3" id="KW-1185">Reference proteome</keyword>
<protein>
    <recommendedName>
        <fullName evidence="1">MOSC domain-containing protein</fullName>
    </recommendedName>
</protein>
<dbReference type="InterPro" id="IPR005302">
    <property type="entry name" value="MoCF_Sase_C"/>
</dbReference>
<dbReference type="EMBL" id="SNXY01000010">
    <property type="protein sequence ID" value="TDP82704.1"/>
    <property type="molecule type" value="Genomic_DNA"/>
</dbReference>
<proteinExistence type="predicted"/>
<name>A0A4R6R9U1_9HYPH</name>
<dbReference type="InterPro" id="IPR052716">
    <property type="entry name" value="MOSC_domain"/>
</dbReference>
<dbReference type="PANTHER" id="PTHR36930:SF1">
    <property type="entry name" value="MOSC DOMAIN-CONTAINING PROTEIN"/>
    <property type="match status" value="1"/>
</dbReference>
<dbReference type="PROSITE" id="PS51340">
    <property type="entry name" value="MOSC"/>
    <property type="match status" value="1"/>
</dbReference>
<organism evidence="2 3">
    <name type="scientific">Oharaeibacter diazotrophicus</name>
    <dbReference type="NCBI Taxonomy" id="1920512"/>
    <lineage>
        <taxon>Bacteria</taxon>
        <taxon>Pseudomonadati</taxon>
        <taxon>Pseudomonadota</taxon>
        <taxon>Alphaproteobacteria</taxon>
        <taxon>Hyphomicrobiales</taxon>
        <taxon>Pleomorphomonadaceae</taxon>
        <taxon>Oharaeibacter</taxon>
    </lineage>
</organism>
<dbReference type="GO" id="GO:0030151">
    <property type="term" value="F:molybdenum ion binding"/>
    <property type="evidence" value="ECO:0007669"/>
    <property type="project" value="InterPro"/>
</dbReference>
<dbReference type="Proteomes" id="UP000294547">
    <property type="component" value="Unassembled WGS sequence"/>
</dbReference>
<evidence type="ECO:0000259" key="1">
    <source>
        <dbReference type="PROSITE" id="PS51340"/>
    </source>
</evidence>
<dbReference type="Gene3D" id="2.40.33.20">
    <property type="entry name" value="PK beta-barrel domain-like"/>
    <property type="match status" value="1"/>
</dbReference>
<dbReference type="AlphaFoldDB" id="A0A4R6R9U1"/>
<comment type="caution">
    <text evidence="2">The sequence shown here is derived from an EMBL/GenBank/DDBJ whole genome shotgun (WGS) entry which is preliminary data.</text>
</comment>
<sequence>MTGDLFGTPEPEIVPGRKLAARLEAVLIADGDGFATRPVDRFDLTLEGIAGDHHAGHVRRAGGREPWYPRGTAIRSGRQVSIVSAEDLAEVAAALGLAAVPPEAIGANMVLSGVARLSFLPAGSRLFLAGGAALVVEAQNAPCRDAGAALARALGRPELETAFAKAAARRRGLVASVERAGAAEAGTAVSVRVPAQWIWR</sequence>
<dbReference type="GO" id="GO:0030170">
    <property type="term" value="F:pyridoxal phosphate binding"/>
    <property type="evidence" value="ECO:0007669"/>
    <property type="project" value="InterPro"/>
</dbReference>
<evidence type="ECO:0000313" key="3">
    <source>
        <dbReference type="Proteomes" id="UP000294547"/>
    </source>
</evidence>
<reference evidence="2 3" key="1">
    <citation type="submission" date="2019-03" db="EMBL/GenBank/DDBJ databases">
        <title>Genomic Encyclopedia of Type Strains, Phase IV (KMG-IV): sequencing the most valuable type-strain genomes for metagenomic binning, comparative biology and taxonomic classification.</title>
        <authorList>
            <person name="Goeker M."/>
        </authorList>
    </citation>
    <scope>NUCLEOTIDE SEQUENCE [LARGE SCALE GENOMIC DNA]</scope>
    <source>
        <strain evidence="2 3">DSM 102969</strain>
    </source>
</reference>
<dbReference type="GO" id="GO:0003824">
    <property type="term" value="F:catalytic activity"/>
    <property type="evidence" value="ECO:0007669"/>
    <property type="project" value="InterPro"/>
</dbReference>
<feature type="domain" description="MOSC" evidence="1">
    <location>
        <begin position="36"/>
        <end position="192"/>
    </location>
</feature>
<dbReference type="PANTHER" id="PTHR36930">
    <property type="entry name" value="METAL-SULFUR CLUSTER BIOSYNTHESIS PROTEINS YUAD-RELATED"/>
    <property type="match status" value="1"/>
</dbReference>
<dbReference type="InterPro" id="IPR011037">
    <property type="entry name" value="Pyrv_Knase-like_insert_dom_sf"/>
</dbReference>
<dbReference type="OrthoDB" id="9808413at2"/>